<keyword evidence="2" id="KW-0224">Dipeptidase</keyword>
<dbReference type="Gene3D" id="1.10.287.650">
    <property type="entry name" value="L27 domain"/>
    <property type="match status" value="1"/>
</dbReference>
<dbReference type="GO" id="GO:0070573">
    <property type="term" value="F:metallodipeptidase activity"/>
    <property type="evidence" value="ECO:0007669"/>
    <property type="project" value="InterPro"/>
</dbReference>
<gene>
    <name evidence="2" type="ordered locus">Caul_3875</name>
</gene>
<protein>
    <submittedName>
        <fullName evidence="2">Membrane dipeptidase</fullName>
        <ecNumber evidence="2">3.4.13.19</ecNumber>
    </submittedName>
</protein>
<dbReference type="PANTHER" id="PTHR10443">
    <property type="entry name" value="MICROSOMAL DIPEPTIDASE"/>
    <property type="match status" value="1"/>
</dbReference>
<dbReference type="InterPro" id="IPR032466">
    <property type="entry name" value="Metal_Hydrolase"/>
</dbReference>
<dbReference type="PROSITE" id="PS51365">
    <property type="entry name" value="RENAL_DIPEPTIDASE_2"/>
    <property type="match status" value="1"/>
</dbReference>
<evidence type="ECO:0000313" key="2">
    <source>
        <dbReference type="EMBL" id="ABZ73001.1"/>
    </source>
</evidence>
<dbReference type="MEROPS" id="M19.012"/>
<dbReference type="SUPFAM" id="SSF51556">
    <property type="entry name" value="Metallo-dependent hydrolases"/>
    <property type="match status" value="1"/>
</dbReference>
<dbReference type="InterPro" id="IPR008257">
    <property type="entry name" value="Pept_M19"/>
</dbReference>
<dbReference type="Gene3D" id="3.20.20.140">
    <property type="entry name" value="Metal-dependent hydrolases"/>
    <property type="match status" value="1"/>
</dbReference>
<name>B0SVB1_CAUSK</name>
<organism evidence="2">
    <name type="scientific">Caulobacter sp. (strain K31)</name>
    <dbReference type="NCBI Taxonomy" id="366602"/>
    <lineage>
        <taxon>Bacteria</taxon>
        <taxon>Pseudomonadati</taxon>
        <taxon>Pseudomonadota</taxon>
        <taxon>Alphaproteobacteria</taxon>
        <taxon>Caulobacterales</taxon>
        <taxon>Caulobacteraceae</taxon>
        <taxon>Caulobacter</taxon>
    </lineage>
</organism>
<proteinExistence type="predicted"/>
<dbReference type="GO" id="GO:0006508">
    <property type="term" value="P:proteolysis"/>
    <property type="evidence" value="ECO:0007669"/>
    <property type="project" value="InterPro"/>
</dbReference>
<reference evidence="2" key="1">
    <citation type="submission" date="2008-01" db="EMBL/GenBank/DDBJ databases">
        <title>Complete sequence of chromosome of Caulobacter sp. K31.</title>
        <authorList>
            <consortium name="US DOE Joint Genome Institute"/>
            <person name="Copeland A."/>
            <person name="Lucas S."/>
            <person name="Lapidus A."/>
            <person name="Barry K."/>
            <person name="Glavina del Rio T."/>
            <person name="Dalin E."/>
            <person name="Tice H."/>
            <person name="Pitluck S."/>
            <person name="Bruce D."/>
            <person name="Goodwin L."/>
            <person name="Thompson L.S."/>
            <person name="Brettin T."/>
            <person name="Detter J.C."/>
            <person name="Han C."/>
            <person name="Schmutz J."/>
            <person name="Larimer F."/>
            <person name="Land M."/>
            <person name="Hauser L."/>
            <person name="Kyrpides N."/>
            <person name="Kim E."/>
            <person name="Stephens C."/>
            <person name="Richardson P."/>
        </authorList>
    </citation>
    <scope>NUCLEOTIDE SEQUENCE [LARGE SCALE GENOMIC DNA]</scope>
    <source>
        <strain evidence="2">K31</strain>
    </source>
</reference>
<evidence type="ECO:0000256" key="1">
    <source>
        <dbReference type="SAM" id="MobiDB-lite"/>
    </source>
</evidence>
<dbReference type="STRING" id="366602.Caul_3875"/>
<dbReference type="EMBL" id="CP000927">
    <property type="protein sequence ID" value="ABZ73001.1"/>
    <property type="molecule type" value="Genomic_DNA"/>
</dbReference>
<feature type="region of interest" description="Disordered" evidence="1">
    <location>
        <begin position="1"/>
        <end position="24"/>
    </location>
</feature>
<accession>B0SVB1</accession>
<keyword evidence="2" id="KW-0645">Protease</keyword>
<dbReference type="Pfam" id="PF01244">
    <property type="entry name" value="Peptidase_M19"/>
    <property type="match status" value="1"/>
</dbReference>
<sequence length="449" mass="48333">MPGSFCSAGAARGPEGACALDRTPPIPERGRNAIRFGAKMSRLLTALLGSAALFATAAHATDTPRPGEVSKQDRVLHEKVLTLDTHLDTPEHFARRGWSMMDRHVVTEDGTQVDLPRMNAGGLDGGFFVIYTTQGPLTAEGYRGARDFALERATEIREMVAAHPDKFELAYTADDAERINKAGKKFVFQSIENSWPMGEDLTLMRTFYATGVRMAGPVHFRNNQFADSSTDKPIWHGFSPLGLRWLAEANRLGILIDVSHASDDVVDQAVVLSKVPIIASHSGAKAVYDAARNLDDGRLKKIADAGGVICINSVYLKATPTSPERKAAFEALGKAPDSETASEAEIVAFMKKKVEIDAKFPPVRASFEDFMASLTHTLKLVGPEHVGIGADWDGGGGVIDFEDVADLPKVTARLKAAGYTDADVAAIWGGNVLRVVKQAQDYAKAAAAK</sequence>
<keyword evidence="2" id="KW-0378">Hydrolase</keyword>
<dbReference type="AlphaFoldDB" id="B0SVB1"/>
<dbReference type="eggNOG" id="COG2355">
    <property type="taxonomic scope" value="Bacteria"/>
</dbReference>
<dbReference type="KEGG" id="cak:Caul_3875"/>
<dbReference type="CDD" id="cd01301">
    <property type="entry name" value="rDP_like"/>
    <property type="match status" value="1"/>
</dbReference>
<dbReference type="PANTHER" id="PTHR10443:SF12">
    <property type="entry name" value="DIPEPTIDASE"/>
    <property type="match status" value="1"/>
</dbReference>
<dbReference type="HOGENOM" id="CLU_031404_5_0_5"/>
<dbReference type="EC" id="3.4.13.19" evidence="2"/>